<comment type="caution">
    <text evidence="2">The sequence shown here is derived from an EMBL/GenBank/DDBJ whole genome shotgun (WGS) entry which is preliminary data.</text>
</comment>
<keyword evidence="1" id="KW-0732">Signal</keyword>
<reference evidence="2 3" key="1">
    <citation type="submission" date="2020-05" db="EMBL/GenBank/DDBJ databases">
        <authorList>
            <person name="Khan S.A."/>
            <person name="Jeon C.O."/>
            <person name="Chun B.H."/>
        </authorList>
    </citation>
    <scope>NUCLEOTIDE SEQUENCE [LARGE SCALE GENOMIC DNA]</scope>
    <source>
        <strain evidence="2 3">B156</strain>
    </source>
</reference>
<dbReference type="EMBL" id="JABFCS010000002">
    <property type="protein sequence ID" value="NNU45313.1"/>
    <property type="molecule type" value="Genomic_DNA"/>
</dbReference>
<keyword evidence="3" id="KW-1185">Reference proteome</keyword>
<sequence>MTTKKLLLALSALIGASAFAQAPLGTVSNVQGVVTATQGATGVSVAPGTAIQNGMRFVTTSNGSVTLRLNNGCTVTVPPAHGVTVLQNMTCPQLTAAVQPVVPVAAASPAFAPNPSLVNGLVAVGAAIIAVGVIRELTDDDDAAAPPPLSAQ</sequence>
<gene>
    <name evidence="2" type="ORF">HK415_22385</name>
</gene>
<accession>A0A849KN81</accession>
<feature type="signal peptide" evidence="1">
    <location>
        <begin position="1"/>
        <end position="20"/>
    </location>
</feature>
<evidence type="ECO:0000313" key="2">
    <source>
        <dbReference type="EMBL" id="NNU45313.1"/>
    </source>
</evidence>
<dbReference type="Proteomes" id="UP000552954">
    <property type="component" value="Unassembled WGS sequence"/>
</dbReference>
<protein>
    <submittedName>
        <fullName evidence="2">Uncharacterized protein</fullName>
    </submittedName>
</protein>
<proteinExistence type="predicted"/>
<feature type="chain" id="PRO_5032741253" evidence="1">
    <location>
        <begin position="21"/>
        <end position="152"/>
    </location>
</feature>
<organism evidence="2 3">
    <name type="scientific">Ramlibacter montanisoli</name>
    <dbReference type="NCBI Taxonomy" id="2732512"/>
    <lineage>
        <taxon>Bacteria</taxon>
        <taxon>Pseudomonadati</taxon>
        <taxon>Pseudomonadota</taxon>
        <taxon>Betaproteobacteria</taxon>
        <taxon>Burkholderiales</taxon>
        <taxon>Comamonadaceae</taxon>
        <taxon>Ramlibacter</taxon>
    </lineage>
</organism>
<dbReference type="AlphaFoldDB" id="A0A849KN81"/>
<name>A0A849KN81_9BURK</name>
<evidence type="ECO:0000313" key="3">
    <source>
        <dbReference type="Proteomes" id="UP000552954"/>
    </source>
</evidence>
<dbReference type="RefSeq" id="WP_171563627.1">
    <property type="nucleotide sequence ID" value="NZ_JABFCS010000002.1"/>
</dbReference>
<reference evidence="2 3" key="2">
    <citation type="submission" date="2020-06" db="EMBL/GenBank/DDBJ databases">
        <title>Ramlibacter rhizophilus sp. nov., isolated from rhizosphere soil of national flower Mugunghwa from South Korea.</title>
        <authorList>
            <person name="Zheng-Fei Y."/>
            <person name="Huan T."/>
        </authorList>
    </citation>
    <scope>NUCLEOTIDE SEQUENCE [LARGE SCALE GENOMIC DNA]</scope>
    <source>
        <strain evidence="2 3">B156</strain>
    </source>
</reference>
<evidence type="ECO:0000256" key="1">
    <source>
        <dbReference type="SAM" id="SignalP"/>
    </source>
</evidence>